<organism evidence="7 8">
    <name type="scientific">Actinomortierella ambigua</name>
    <dbReference type="NCBI Taxonomy" id="1343610"/>
    <lineage>
        <taxon>Eukaryota</taxon>
        <taxon>Fungi</taxon>
        <taxon>Fungi incertae sedis</taxon>
        <taxon>Mucoromycota</taxon>
        <taxon>Mortierellomycotina</taxon>
        <taxon>Mortierellomycetes</taxon>
        <taxon>Mortierellales</taxon>
        <taxon>Mortierellaceae</taxon>
        <taxon>Actinomortierella</taxon>
    </lineage>
</organism>
<dbReference type="Pfam" id="PF07714">
    <property type="entry name" value="PK_Tyr_Ser-Thr"/>
    <property type="match status" value="1"/>
</dbReference>
<keyword evidence="1 5" id="KW-0723">Serine/threonine-protein kinase</keyword>
<proteinExistence type="inferred from homology"/>
<evidence type="ECO:0000256" key="2">
    <source>
        <dbReference type="ARBA" id="ARBA00022741"/>
    </source>
</evidence>
<feature type="domain" description="Protein kinase" evidence="6">
    <location>
        <begin position="137"/>
        <end position="394"/>
    </location>
</feature>
<evidence type="ECO:0000259" key="6">
    <source>
        <dbReference type="PROSITE" id="PS50011"/>
    </source>
</evidence>
<feature type="binding site" evidence="4">
    <location>
        <position position="165"/>
    </location>
    <ligand>
        <name>ATP</name>
        <dbReference type="ChEBI" id="CHEBI:30616"/>
    </ligand>
</feature>
<keyword evidence="8" id="KW-1185">Reference proteome</keyword>
<dbReference type="InterPro" id="IPR017441">
    <property type="entry name" value="Protein_kinase_ATP_BS"/>
</dbReference>
<accession>A0A9P6QBF3</accession>
<dbReference type="InterPro" id="IPR008271">
    <property type="entry name" value="Ser/Thr_kinase_AS"/>
</dbReference>
<dbReference type="Pfam" id="PF08238">
    <property type="entry name" value="Sel1"/>
    <property type="match status" value="4"/>
</dbReference>
<keyword evidence="1 5" id="KW-0418">Kinase</keyword>
<dbReference type="InterPro" id="IPR001245">
    <property type="entry name" value="Ser-Thr/Tyr_kinase_cat_dom"/>
</dbReference>
<reference evidence="7" key="1">
    <citation type="journal article" date="2020" name="Fungal Divers.">
        <title>Resolving the Mortierellaceae phylogeny through synthesis of multi-gene phylogenetics and phylogenomics.</title>
        <authorList>
            <person name="Vandepol N."/>
            <person name="Liber J."/>
            <person name="Desiro A."/>
            <person name="Na H."/>
            <person name="Kennedy M."/>
            <person name="Barry K."/>
            <person name="Grigoriev I.V."/>
            <person name="Miller A.N."/>
            <person name="O'Donnell K."/>
            <person name="Stajich J.E."/>
            <person name="Bonito G."/>
        </authorList>
    </citation>
    <scope>NUCLEOTIDE SEQUENCE</scope>
    <source>
        <strain evidence="7">BC1065</strain>
    </source>
</reference>
<evidence type="ECO:0000313" key="8">
    <source>
        <dbReference type="Proteomes" id="UP000807716"/>
    </source>
</evidence>
<sequence length="394" mass="44626">MGKMYASGYGVRPDYALAMSWYRKSAEQGDAKAQNNLGRMYENGHGVRQDDAEAVSWYQKSANQGYAKALNNLGKMYENGRGVEQDYGEAMSRYRRSAEQGNADAQYNVGAMYEQGQDVHKDVQQAALWYRKAADLLHVGTLLGLGGYGNVYRAEWGGRVVAAKKLHVTAAEAANNSSIQREIQLLEKLQSKHIIQFYGTINHEDRLVIMMEFAEGGCLNHAINDRLLDWPNKTRIAEEIARGLAYIHQMGVIHRDLKSMNVLLSRQKEAKLCDFGMATVKSQSDPTSTALPGTIRWMAPELFNPPRIHSTKSDMYAFGLVMWEMAANRTIPFPLQGDAEAVFWLVFKGAREELPEDTPSGYRRWIEQCWYQEPERRPEASALIERIDELKKTN</sequence>
<dbReference type="Proteomes" id="UP000807716">
    <property type="component" value="Unassembled WGS sequence"/>
</dbReference>
<dbReference type="Gene3D" id="1.25.40.10">
    <property type="entry name" value="Tetratricopeptide repeat domain"/>
    <property type="match status" value="1"/>
</dbReference>
<keyword evidence="3 4" id="KW-0067">ATP-binding</keyword>
<dbReference type="EMBL" id="JAAAJB010000172">
    <property type="protein sequence ID" value="KAG0262956.1"/>
    <property type="molecule type" value="Genomic_DNA"/>
</dbReference>
<keyword evidence="1 5" id="KW-0808">Transferase</keyword>
<evidence type="ECO:0000256" key="5">
    <source>
        <dbReference type="RuleBase" id="RU000304"/>
    </source>
</evidence>
<dbReference type="GO" id="GO:0005524">
    <property type="term" value="F:ATP binding"/>
    <property type="evidence" value="ECO:0007669"/>
    <property type="project" value="UniProtKB-UniRule"/>
</dbReference>
<dbReference type="PANTHER" id="PTHR44329:SF298">
    <property type="entry name" value="MIXED LINEAGE KINASE DOMAIN-LIKE PROTEIN"/>
    <property type="match status" value="1"/>
</dbReference>
<dbReference type="PROSITE" id="PS00108">
    <property type="entry name" value="PROTEIN_KINASE_ST"/>
    <property type="match status" value="1"/>
</dbReference>
<dbReference type="SMART" id="SM00220">
    <property type="entry name" value="S_TKc"/>
    <property type="match status" value="1"/>
</dbReference>
<dbReference type="InterPro" id="IPR006597">
    <property type="entry name" value="Sel1-like"/>
</dbReference>
<evidence type="ECO:0000256" key="3">
    <source>
        <dbReference type="ARBA" id="ARBA00022840"/>
    </source>
</evidence>
<dbReference type="InterPro" id="IPR011009">
    <property type="entry name" value="Kinase-like_dom_sf"/>
</dbReference>
<keyword evidence="2 4" id="KW-0547">Nucleotide-binding</keyword>
<evidence type="ECO:0000256" key="1">
    <source>
        <dbReference type="ARBA" id="ARBA00022527"/>
    </source>
</evidence>
<evidence type="ECO:0000256" key="4">
    <source>
        <dbReference type="PROSITE-ProRule" id="PRU10141"/>
    </source>
</evidence>
<comment type="caution">
    <text evidence="7">The sequence shown here is derived from an EMBL/GenBank/DDBJ whole genome shotgun (WGS) entry which is preliminary data.</text>
</comment>
<dbReference type="PANTHER" id="PTHR44329">
    <property type="entry name" value="SERINE/THREONINE-PROTEIN KINASE TNNI3K-RELATED"/>
    <property type="match status" value="1"/>
</dbReference>
<dbReference type="SMART" id="SM00671">
    <property type="entry name" value="SEL1"/>
    <property type="match status" value="4"/>
</dbReference>
<evidence type="ECO:0000313" key="7">
    <source>
        <dbReference type="EMBL" id="KAG0262956.1"/>
    </source>
</evidence>
<dbReference type="AlphaFoldDB" id="A0A9P6QBF3"/>
<name>A0A9P6QBF3_9FUNG</name>
<protein>
    <recommendedName>
        <fullName evidence="6">Protein kinase domain-containing protein</fullName>
    </recommendedName>
</protein>
<dbReference type="SUPFAM" id="SSF81901">
    <property type="entry name" value="HCP-like"/>
    <property type="match status" value="1"/>
</dbReference>
<dbReference type="InterPro" id="IPR011990">
    <property type="entry name" value="TPR-like_helical_dom_sf"/>
</dbReference>
<dbReference type="CDD" id="cd13999">
    <property type="entry name" value="STKc_MAP3K-like"/>
    <property type="match status" value="1"/>
</dbReference>
<dbReference type="GO" id="GO:0004674">
    <property type="term" value="F:protein serine/threonine kinase activity"/>
    <property type="evidence" value="ECO:0007669"/>
    <property type="project" value="UniProtKB-KW"/>
</dbReference>
<comment type="similarity">
    <text evidence="5">Belongs to the protein kinase superfamily.</text>
</comment>
<dbReference type="PRINTS" id="PR00109">
    <property type="entry name" value="TYRKINASE"/>
</dbReference>
<dbReference type="GO" id="GO:0097527">
    <property type="term" value="P:necroptotic signaling pathway"/>
    <property type="evidence" value="ECO:0007669"/>
    <property type="project" value="TreeGrafter"/>
</dbReference>
<dbReference type="InterPro" id="IPR051681">
    <property type="entry name" value="Ser/Thr_Kinases-Pseudokinases"/>
</dbReference>
<dbReference type="PROSITE" id="PS00107">
    <property type="entry name" value="PROTEIN_KINASE_ATP"/>
    <property type="match status" value="1"/>
</dbReference>
<dbReference type="Gene3D" id="1.10.510.10">
    <property type="entry name" value="Transferase(Phosphotransferase) domain 1"/>
    <property type="match status" value="1"/>
</dbReference>
<dbReference type="InterPro" id="IPR000719">
    <property type="entry name" value="Prot_kinase_dom"/>
</dbReference>
<dbReference type="PROSITE" id="PS50011">
    <property type="entry name" value="PROTEIN_KINASE_DOM"/>
    <property type="match status" value="1"/>
</dbReference>
<dbReference type="OrthoDB" id="6718656at2759"/>
<gene>
    <name evidence="7" type="ORF">DFQ27_002023</name>
</gene>
<dbReference type="SUPFAM" id="SSF56112">
    <property type="entry name" value="Protein kinase-like (PK-like)"/>
    <property type="match status" value="1"/>
</dbReference>